<reference evidence="1" key="2">
    <citation type="journal article" date="2015" name="Fish Shellfish Immunol.">
        <title>Early steps in the European eel (Anguilla anguilla)-Vibrio vulnificus interaction in the gills: Role of the RtxA13 toxin.</title>
        <authorList>
            <person name="Callol A."/>
            <person name="Pajuelo D."/>
            <person name="Ebbesson L."/>
            <person name="Teles M."/>
            <person name="MacKenzie S."/>
            <person name="Amaro C."/>
        </authorList>
    </citation>
    <scope>NUCLEOTIDE SEQUENCE</scope>
</reference>
<accession>A0A0E9PVZ8</accession>
<dbReference type="EMBL" id="GBXM01100332">
    <property type="protein sequence ID" value="JAH08245.1"/>
    <property type="molecule type" value="Transcribed_RNA"/>
</dbReference>
<protein>
    <submittedName>
        <fullName evidence="1">Uncharacterized protein</fullName>
    </submittedName>
</protein>
<reference evidence="1" key="1">
    <citation type="submission" date="2014-11" db="EMBL/GenBank/DDBJ databases">
        <authorList>
            <person name="Amaro Gonzalez C."/>
        </authorList>
    </citation>
    <scope>NUCLEOTIDE SEQUENCE</scope>
</reference>
<evidence type="ECO:0000313" key="1">
    <source>
        <dbReference type="EMBL" id="JAH08245.1"/>
    </source>
</evidence>
<sequence length="13" mass="1445">MQTVSLNLEPLSL</sequence>
<proteinExistence type="predicted"/>
<name>A0A0E9PVZ8_ANGAN</name>
<organism evidence="1">
    <name type="scientific">Anguilla anguilla</name>
    <name type="common">European freshwater eel</name>
    <name type="synonym">Muraena anguilla</name>
    <dbReference type="NCBI Taxonomy" id="7936"/>
    <lineage>
        <taxon>Eukaryota</taxon>
        <taxon>Metazoa</taxon>
        <taxon>Chordata</taxon>
        <taxon>Craniata</taxon>
        <taxon>Vertebrata</taxon>
        <taxon>Euteleostomi</taxon>
        <taxon>Actinopterygii</taxon>
        <taxon>Neopterygii</taxon>
        <taxon>Teleostei</taxon>
        <taxon>Anguilliformes</taxon>
        <taxon>Anguillidae</taxon>
        <taxon>Anguilla</taxon>
    </lineage>
</organism>